<protein>
    <submittedName>
        <fullName evidence="2">Uncharacterized protein</fullName>
    </submittedName>
</protein>
<accession>A0A9D5B2A3</accession>
<reference evidence="2 3" key="1">
    <citation type="journal article" date="2022" name="Nat. Genet.">
        <title>Improved pea reference genome and pan-genome highlight genomic features and evolutionary characteristics.</title>
        <authorList>
            <person name="Yang T."/>
            <person name="Liu R."/>
            <person name="Luo Y."/>
            <person name="Hu S."/>
            <person name="Wang D."/>
            <person name="Wang C."/>
            <person name="Pandey M.K."/>
            <person name="Ge S."/>
            <person name="Xu Q."/>
            <person name="Li N."/>
            <person name="Li G."/>
            <person name="Huang Y."/>
            <person name="Saxena R.K."/>
            <person name="Ji Y."/>
            <person name="Li M."/>
            <person name="Yan X."/>
            <person name="He Y."/>
            <person name="Liu Y."/>
            <person name="Wang X."/>
            <person name="Xiang C."/>
            <person name="Varshney R.K."/>
            <person name="Ding H."/>
            <person name="Gao S."/>
            <person name="Zong X."/>
        </authorList>
    </citation>
    <scope>NUCLEOTIDE SEQUENCE [LARGE SCALE GENOMIC DNA]</scope>
    <source>
        <strain evidence="2 3">cv. Zhongwan 6</strain>
    </source>
</reference>
<comment type="caution">
    <text evidence="2">The sequence shown here is derived from an EMBL/GenBank/DDBJ whole genome shotgun (WGS) entry which is preliminary data.</text>
</comment>
<name>A0A9D5B2A3_PEA</name>
<evidence type="ECO:0000313" key="2">
    <source>
        <dbReference type="EMBL" id="KAI5427581.1"/>
    </source>
</evidence>
<dbReference type="AlphaFoldDB" id="A0A9D5B2A3"/>
<keyword evidence="1" id="KW-1133">Transmembrane helix</keyword>
<proteinExistence type="predicted"/>
<keyword evidence="1" id="KW-0472">Membrane</keyword>
<sequence>MERDEDTRKKLLHKDEEEELSLMKRIWKECKLMWVVAGPAIFTRFSTFGIQIISQAFVGHIGSKELAAFSLVFTVLVRFVNAMGYQPVAKADLERIIATLTALTEHMENSTNHVNNANNNGKQQRDRGKHVMVPRGINNHLDVIDEILSSEEEEPYKE</sequence>
<feature type="transmembrane region" description="Helical" evidence="1">
    <location>
        <begin position="32"/>
        <end position="54"/>
    </location>
</feature>
<dbReference type="Gramene" id="Psat03G0283600-T1">
    <property type="protein sequence ID" value="KAI5427581.1"/>
    <property type="gene ID" value="KIW84_032836"/>
</dbReference>
<feature type="transmembrane region" description="Helical" evidence="1">
    <location>
        <begin position="66"/>
        <end position="85"/>
    </location>
</feature>
<gene>
    <name evidence="2" type="ORF">KIW84_032836</name>
</gene>
<evidence type="ECO:0000256" key="1">
    <source>
        <dbReference type="SAM" id="Phobius"/>
    </source>
</evidence>
<dbReference type="Proteomes" id="UP001058974">
    <property type="component" value="Chromosome 3"/>
</dbReference>
<evidence type="ECO:0000313" key="3">
    <source>
        <dbReference type="Proteomes" id="UP001058974"/>
    </source>
</evidence>
<keyword evidence="3" id="KW-1185">Reference proteome</keyword>
<organism evidence="2 3">
    <name type="scientific">Pisum sativum</name>
    <name type="common">Garden pea</name>
    <name type="synonym">Lathyrus oleraceus</name>
    <dbReference type="NCBI Taxonomy" id="3888"/>
    <lineage>
        <taxon>Eukaryota</taxon>
        <taxon>Viridiplantae</taxon>
        <taxon>Streptophyta</taxon>
        <taxon>Embryophyta</taxon>
        <taxon>Tracheophyta</taxon>
        <taxon>Spermatophyta</taxon>
        <taxon>Magnoliopsida</taxon>
        <taxon>eudicotyledons</taxon>
        <taxon>Gunneridae</taxon>
        <taxon>Pentapetalae</taxon>
        <taxon>rosids</taxon>
        <taxon>fabids</taxon>
        <taxon>Fabales</taxon>
        <taxon>Fabaceae</taxon>
        <taxon>Papilionoideae</taxon>
        <taxon>50 kb inversion clade</taxon>
        <taxon>NPAAA clade</taxon>
        <taxon>Hologalegina</taxon>
        <taxon>IRL clade</taxon>
        <taxon>Fabeae</taxon>
        <taxon>Lathyrus</taxon>
    </lineage>
</organism>
<keyword evidence="1" id="KW-0812">Transmembrane</keyword>
<dbReference type="EMBL" id="JAMSHJ010000003">
    <property type="protein sequence ID" value="KAI5427581.1"/>
    <property type="molecule type" value="Genomic_DNA"/>
</dbReference>